<accession>A0A8S1H136</accession>
<gene>
    <name evidence="1" type="ORF">CAUJ_LOCUS5170</name>
</gene>
<protein>
    <submittedName>
        <fullName evidence="1">Uncharacterized protein</fullName>
    </submittedName>
</protein>
<dbReference type="EMBL" id="CAJGYM010000010">
    <property type="protein sequence ID" value="CAD6189251.1"/>
    <property type="molecule type" value="Genomic_DNA"/>
</dbReference>
<reference evidence="1" key="1">
    <citation type="submission" date="2020-10" db="EMBL/GenBank/DDBJ databases">
        <authorList>
            <person name="Kikuchi T."/>
        </authorList>
    </citation>
    <scope>NUCLEOTIDE SEQUENCE</scope>
    <source>
        <strain evidence="1">NKZ352</strain>
    </source>
</reference>
<sequence>MKTYQLIDAMLKTHEQLGPKRRSTTKSCLLQLSNWIRKEETNSSSLVVEDEASQRDHPQTSDTFAIFHTHTITYFSSAEKF</sequence>
<evidence type="ECO:0000313" key="2">
    <source>
        <dbReference type="Proteomes" id="UP000835052"/>
    </source>
</evidence>
<dbReference type="AlphaFoldDB" id="A0A8S1H136"/>
<evidence type="ECO:0000313" key="1">
    <source>
        <dbReference type="EMBL" id="CAD6189251.1"/>
    </source>
</evidence>
<name>A0A8S1H136_9PELO</name>
<proteinExistence type="predicted"/>
<organism evidence="1 2">
    <name type="scientific">Caenorhabditis auriculariae</name>
    <dbReference type="NCBI Taxonomy" id="2777116"/>
    <lineage>
        <taxon>Eukaryota</taxon>
        <taxon>Metazoa</taxon>
        <taxon>Ecdysozoa</taxon>
        <taxon>Nematoda</taxon>
        <taxon>Chromadorea</taxon>
        <taxon>Rhabditida</taxon>
        <taxon>Rhabditina</taxon>
        <taxon>Rhabditomorpha</taxon>
        <taxon>Rhabditoidea</taxon>
        <taxon>Rhabditidae</taxon>
        <taxon>Peloderinae</taxon>
        <taxon>Caenorhabditis</taxon>
    </lineage>
</organism>
<dbReference type="Proteomes" id="UP000835052">
    <property type="component" value="Unassembled WGS sequence"/>
</dbReference>
<comment type="caution">
    <text evidence="1">The sequence shown here is derived from an EMBL/GenBank/DDBJ whole genome shotgun (WGS) entry which is preliminary data.</text>
</comment>
<keyword evidence="2" id="KW-1185">Reference proteome</keyword>